<comment type="caution">
    <text evidence="1">The sequence shown here is derived from an EMBL/GenBank/DDBJ whole genome shotgun (WGS) entry which is preliminary data.</text>
</comment>
<dbReference type="CDD" id="cd00257">
    <property type="entry name" value="beta-trefoil_FSCN-like"/>
    <property type="match status" value="1"/>
</dbReference>
<evidence type="ECO:0000313" key="2">
    <source>
        <dbReference type="Proteomes" id="UP001142489"/>
    </source>
</evidence>
<dbReference type="SUPFAM" id="SSF50405">
    <property type="entry name" value="Actin-crosslinking proteins"/>
    <property type="match status" value="1"/>
</dbReference>
<dbReference type="OrthoDB" id="8469505at2759"/>
<sequence length="311" mass="35549">MAVEGMPEKTFSCKFQVTSLPSGRVMLRDWLGMYLAPVEEGTDPKSYPVQPVQHTDGRSLQFDVFHRGNKVAFQAYNHRFLARVQKGEFQILEAAKHLTDNTCYFRPQIGDVHPPTFAITRVVPKELWRLDLQPSAVDRMTYTNRGLTPIRQTFLMEWRVQRTDRIFWNHQWGLGVASVSSPFTVENAKLTVKYTEDNQRTVSVMRDILEKMSHTLMVPPKMKAIAYLFARQQNNAALPFTATVRKVTPLGEEVISQENGAWTGLVYKDLWVHCKLIRLVEPCLGILYDGSLGYALDTGEPDNELPSDEIE</sequence>
<keyword evidence="2" id="KW-1185">Reference proteome</keyword>
<protein>
    <submittedName>
        <fullName evidence="1">Uncharacterized protein</fullName>
    </submittedName>
</protein>
<gene>
    <name evidence="1" type="ORF">JRQ81_003718</name>
</gene>
<reference evidence="1" key="1">
    <citation type="journal article" date="2023" name="DNA Res.">
        <title>Chromosome-level genome assembly of Phrynocephalus forsythii using third-generation DNA sequencing and Hi-C analysis.</title>
        <authorList>
            <person name="Qi Y."/>
            <person name="Zhao W."/>
            <person name="Zhao Y."/>
            <person name="Niu C."/>
            <person name="Cao S."/>
            <person name="Zhang Y."/>
        </authorList>
    </citation>
    <scope>NUCLEOTIDE SEQUENCE</scope>
    <source>
        <tissue evidence="1">Muscle</tissue>
    </source>
</reference>
<dbReference type="Gene3D" id="2.170.15.10">
    <property type="entry name" value="Proaerolysin, chain A, domain 3"/>
    <property type="match status" value="1"/>
</dbReference>
<proteinExistence type="predicted"/>
<evidence type="ECO:0000313" key="1">
    <source>
        <dbReference type="EMBL" id="KAJ7317556.1"/>
    </source>
</evidence>
<dbReference type="AlphaFoldDB" id="A0A9Q0XL26"/>
<accession>A0A9Q0XL26</accession>
<organism evidence="1 2">
    <name type="scientific">Phrynocephalus forsythii</name>
    <dbReference type="NCBI Taxonomy" id="171643"/>
    <lineage>
        <taxon>Eukaryota</taxon>
        <taxon>Metazoa</taxon>
        <taxon>Chordata</taxon>
        <taxon>Craniata</taxon>
        <taxon>Vertebrata</taxon>
        <taxon>Euteleostomi</taxon>
        <taxon>Lepidosauria</taxon>
        <taxon>Squamata</taxon>
        <taxon>Bifurcata</taxon>
        <taxon>Unidentata</taxon>
        <taxon>Episquamata</taxon>
        <taxon>Toxicofera</taxon>
        <taxon>Iguania</taxon>
        <taxon>Acrodonta</taxon>
        <taxon>Agamidae</taxon>
        <taxon>Agaminae</taxon>
        <taxon>Phrynocephalus</taxon>
    </lineage>
</organism>
<dbReference type="EMBL" id="JAPFRF010000011">
    <property type="protein sequence ID" value="KAJ7317556.1"/>
    <property type="molecule type" value="Genomic_DNA"/>
</dbReference>
<name>A0A9Q0XL26_9SAUR</name>
<dbReference type="InterPro" id="IPR008999">
    <property type="entry name" value="Actin-crosslinking"/>
</dbReference>
<dbReference type="Proteomes" id="UP001142489">
    <property type="component" value="Unassembled WGS sequence"/>
</dbReference>
<dbReference type="Gene3D" id="2.80.10.50">
    <property type="match status" value="1"/>
</dbReference>